<reference evidence="6 7" key="1">
    <citation type="submission" date="2015-03" db="EMBL/GenBank/DDBJ databases">
        <authorList>
            <person name="Murphy D."/>
        </authorList>
    </citation>
    <scope>NUCLEOTIDE SEQUENCE [LARGE SCALE GENOMIC DNA]</scope>
    <source>
        <strain evidence="6 7">PAP088</strain>
    </source>
</reference>
<evidence type="ECO:0000313" key="7">
    <source>
        <dbReference type="Proteomes" id="UP000045782"/>
    </source>
</evidence>
<dbReference type="InterPro" id="IPR036388">
    <property type="entry name" value="WH-like_DNA-bd_sf"/>
</dbReference>
<dbReference type="GO" id="GO:0003700">
    <property type="term" value="F:DNA-binding transcription factor activity"/>
    <property type="evidence" value="ECO:0007669"/>
    <property type="project" value="TreeGrafter"/>
</dbReference>
<dbReference type="EMBL" id="CSWP01000005">
    <property type="protein sequence ID" value="CPV56037.1"/>
    <property type="molecule type" value="Genomic_DNA"/>
</dbReference>
<sequence>MTKPAPAVVRAAQILDHLAGRPTQPLSMTEIAEAVGVNPASTLAILQALTEAGYIVRHPRHKTYSIGPSMLITGHAARMRFEVADVVNAEVKRLASQFGTACTASMIAGEDVAVIASHGRSPTGASYQVGQRIRLSAPAGLVFMAWAPDDGVRRWLLRATPVITDELWDGMQAMLADIRRQGYFASVQSDRVDKFYMQLGDTAAHETVHERLDTIQSMLATLLARMGEPIDFSEPRRIGFLGAPVFDGNGEVSVMLSVLGTPNRLTEAEVAQAGNQLRFCADHITSITHGRQGSGA</sequence>
<evidence type="ECO:0000256" key="2">
    <source>
        <dbReference type="ARBA" id="ARBA00023125"/>
    </source>
</evidence>
<dbReference type="AlphaFoldDB" id="A0A0U0ZMF3"/>
<feature type="domain" description="HTH iclR-type" evidence="4">
    <location>
        <begin position="5"/>
        <end position="68"/>
    </location>
</feature>
<dbReference type="InterPro" id="IPR011991">
    <property type="entry name" value="ArsR-like_HTH"/>
</dbReference>
<dbReference type="GO" id="GO:0045892">
    <property type="term" value="P:negative regulation of DNA-templated transcription"/>
    <property type="evidence" value="ECO:0007669"/>
    <property type="project" value="TreeGrafter"/>
</dbReference>
<dbReference type="InterPro" id="IPR014757">
    <property type="entry name" value="Tscrpt_reg_IclR_C"/>
</dbReference>
<dbReference type="SMART" id="SM00346">
    <property type="entry name" value="HTH_ICLR"/>
    <property type="match status" value="1"/>
</dbReference>
<dbReference type="InterPro" id="IPR036390">
    <property type="entry name" value="WH_DNA-bd_sf"/>
</dbReference>
<proteinExistence type="predicted"/>
<dbReference type="PANTHER" id="PTHR30136">
    <property type="entry name" value="HELIX-TURN-HELIX TRANSCRIPTIONAL REGULATOR, ICLR FAMILY"/>
    <property type="match status" value="1"/>
</dbReference>
<dbReference type="InterPro" id="IPR029016">
    <property type="entry name" value="GAF-like_dom_sf"/>
</dbReference>
<dbReference type="InterPro" id="IPR005471">
    <property type="entry name" value="Tscrpt_reg_IclR_N"/>
</dbReference>
<dbReference type="SUPFAM" id="SSF46785">
    <property type="entry name" value="Winged helix' DNA-binding domain"/>
    <property type="match status" value="1"/>
</dbReference>
<dbReference type="PROSITE" id="PS51077">
    <property type="entry name" value="HTH_ICLR"/>
    <property type="match status" value="1"/>
</dbReference>
<accession>A0A0U0ZMF3</accession>
<evidence type="ECO:0000259" key="5">
    <source>
        <dbReference type="PROSITE" id="PS51078"/>
    </source>
</evidence>
<dbReference type="SUPFAM" id="SSF55781">
    <property type="entry name" value="GAF domain-like"/>
    <property type="match status" value="1"/>
</dbReference>
<organism evidence="6 7">
    <name type="scientific">Mycobacteroides abscessus</name>
    <dbReference type="NCBI Taxonomy" id="36809"/>
    <lineage>
        <taxon>Bacteria</taxon>
        <taxon>Bacillati</taxon>
        <taxon>Actinomycetota</taxon>
        <taxon>Actinomycetes</taxon>
        <taxon>Mycobacteriales</taxon>
        <taxon>Mycobacteriaceae</taxon>
        <taxon>Mycobacteroides</taxon>
    </lineage>
</organism>
<gene>
    <name evidence="6" type="ORF">ERS075579_02754</name>
</gene>
<name>A0A0U0ZMF3_9MYCO</name>
<dbReference type="RefSeq" id="WP_005117096.1">
    <property type="nucleotide sequence ID" value="NZ_AP022621.1"/>
</dbReference>
<protein>
    <submittedName>
        <fullName evidence="6">Putative regulatory protein, IclR family</fullName>
    </submittedName>
</protein>
<dbReference type="PROSITE" id="PS51078">
    <property type="entry name" value="ICLR_ED"/>
    <property type="match status" value="1"/>
</dbReference>
<evidence type="ECO:0000256" key="3">
    <source>
        <dbReference type="ARBA" id="ARBA00023163"/>
    </source>
</evidence>
<dbReference type="Pfam" id="PF09339">
    <property type="entry name" value="HTH_IclR"/>
    <property type="match status" value="1"/>
</dbReference>
<keyword evidence="1" id="KW-0805">Transcription regulation</keyword>
<dbReference type="Gene3D" id="1.10.10.10">
    <property type="entry name" value="Winged helix-like DNA-binding domain superfamily/Winged helix DNA-binding domain"/>
    <property type="match status" value="1"/>
</dbReference>
<evidence type="ECO:0000313" key="6">
    <source>
        <dbReference type="EMBL" id="CPV56037.1"/>
    </source>
</evidence>
<dbReference type="GO" id="GO:0003677">
    <property type="term" value="F:DNA binding"/>
    <property type="evidence" value="ECO:0007669"/>
    <property type="project" value="UniProtKB-KW"/>
</dbReference>
<keyword evidence="3" id="KW-0804">Transcription</keyword>
<dbReference type="Proteomes" id="UP000045782">
    <property type="component" value="Unassembled WGS sequence"/>
</dbReference>
<evidence type="ECO:0000259" key="4">
    <source>
        <dbReference type="PROSITE" id="PS51077"/>
    </source>
</evidence>
<keyword evidence="2" id="KW-0238">DNA-binding</keyword>
<feature type="domain" description="IclR-ED" evidence="5">
    <location>
        <begin position="69"/>
        <end position="290"/>
    </location>
</feature>
<dbReference type="CDD" id="cd00090">
    <property type="entry name" value="HTH_ARSR"/>
    <property type="match status" value="1"/>
</dbReference>
<dbReference type="InterPro" id="IPR050707">
    <property type="entry name" value="HTH_MetabolicPath_Reg"/>
</dbReference>
<dbReference type="PANTHER" id="PTHR30136:SF24">
    <property type="entry name" value="HTH-TYPE TRANSCRIPTIONAL REPRESSOR ALLR"/>
    <property type="match status" value="1"/>
</dbReference>
<dbReference type="Gene3D" id="3.30.450.40">
    <property type="match status" value="1"/>
</dbReference>
<evidence type="ECO:0000256" key="1">
    <source>
        <dbReference type="ARBA" id="ARBA00023015"/>
    </source>
</evidence>